<keyword evidence="6" id="KW-0044">Antibiotic</keyword>
<comment type="caution">
    <text evidence="9">The sequence shown here is derived from an EMBL/GenBank/DDBJ whole genome shotgun (WGS) entry which is preliminary data.</text>
</comment>
<evidence type="ECO:0000256" key="6">
    <source>
        <dbReference type="ARBA" id="ARBA00023022"/>
    </source>
</evidence>
<dbReference type="GO" id="GO:0031640">
    <property type="term" value="P:killing of cells of another organism"/>
    <property type="evidence" value="ECO:0007669"/>
    <property type="project" value="UniProtKB-KW"/>
</dbReference>
<proteinExistence type="inferred from homology"/>
<reference evidence="9 10" key="1">
    <citation type="submission" date="2014-06" db="EMBL/GenBank/DDBJ databases">
        <authorList>
            <person name="Bishop-Lilly K.A."/>
            <person name="Broomall S.M."/>
            <person name="Chain P.S."/>
            <person name="Chertkov O."/>
            <person name="Coyne S.R."/>
            <person name="Daligault H.E."/>
            <person name="Davenport K.W."/>
            <person name="Erkkila T."/>
            <person name="Frey K.G."/>
            <person name="Gibbons H.S."/>
            <person name="Gu W."/>
            <person name="Jaissle J."/>
            <person name="Johnson S.L."/>
            <person name="Koroleva G.I."/>
            <person name="Ladner J.T."/>
            <person name="Lo C.-C."/>
            <person name="Minogue T.D."/>
            <person name="Munk C."/>
            <person name="Palacios G.F."/>
            <person name="Redden C.L."/>
            <person name="Rosenzweig C.N."/>
            <person name="Scholz M.B."/>
            <person name="Teshima H."/>
            <person name="Xu Y."/>
        </authorList>
    </citation>
    <scope>NUCLEOTIDE SEQUENCE [LARGE SCALE GENOMIC DNA]</scope>
    <source>
        <strain evidence="9 10">DWS 37UF10B-2</strain>
    </source>
</reference>
<keyword evidence="5" id="KW-0378">Hydrolase</keyword>
<evidence type="ECO:0000256" key="3">
    <source>
        <dbReference type="ARBA" id="ARBA00022722"/>
    </source>
</evidence>
<dbReference type="PRINTS" id="PR01300">
    <property type="entry name" value="PYOCINKILLER"/>
</dbReference>
<dbReference type="InterPro" id="IPR044925">
    <property type="entry name" value="His-Me_finger_sf"/>
</dbReference>
<evidence type="ECO:0000256" key="1">
    <source>
        <dbReference type="ARBA" id="ARBA00006811"/>
    </source>
</evidence>
<dbReference type="SUPFAM" id="SSF54060">
    <property type="entry name" value="His-Me finger endonucleases"/>
    <property type="match status" value="1"/>
</dbReference>
<evidence type="ECO:0000313" key="9">
    <source>
        <dbReference type="EMBL" id="KGB99172.1"/>
    </source>
</evidence>
<evidence type="ECO:0000313" key="10">
    <source>
        <dbReference type="Proteomes" id="UP000029575"/>
    </source>
</evidence>
<evidence type="ECO:0000256" key="4">
    <source>
        <dbReference type="ARBA" id="ARBA00022759"/>
    </source>
</evidence>
<keyword evidence="2" id="KW-0929">Antimicrobial</keyword>
<protein>
    <submittedName>
        <fullName evidence="9">DNase/tRNase domain of colicin-like bacteriocin family protein</fullName>
    </submittedName>
</protein>
<evidence type="ECO:0000256" key="5">
    <source>
        <dbReference type="ARBA" id="ARBA00022801"/>
    </source>
</evidence>
<accession>A0AA89CE16</accession>
<dbReference type="SMART" id="SM00507">
    <property type="entry name" value="HNHc"/>
    <property type="match status" value="1"/>
</dbReference>
<dbReference type="InterPro" id="IPR003615">
    <property type="entry name" value="HNH_nuc"/>
</dbReference>
<dbReference type="EMBL" id="JPGD01000005">
    <property type="protein sequence ID" value="KGB99172.1"/>
    <property type="molecule type" value="Genomic_DNA"/>
</dbReference>
<name>A0AA89CE16_BURCE</name>
<dbReference type="Pfam" id="PF21431">
    <property type="entry name" value="Col-Pyo_DNase"/>
    <property type="match status" value="1"/>
</dbReference>
<dbReference type="AlphaFoldDB" id="A0AA89CE16"/>
<gene>
    <name evidence="9" type="ORF">DM43_3096</name>
</gene>
<feature type="domain" description="HNH nuclease" evidence="8">
    <location>
        <begin position="325"/>
        <end position="383"/>
    </location>
</feature>
<dbReference type="RefSeq" id="WP_155294429.1">
    <property type="nucleotide sequence ID" value="NZ_KN150854.1"/>
</dbReference>
<evidence type="ECO:0000256" key="2">
    <source>
        <dbReference type="ARBA" id="ARBA00022529"/>
    </source>
</evidence>
<sequence>MVVDNLASRSASSASTPYGVGGDVNAMVQGTYPVDPGKQFAWSANAGFQSASSSFDSTAASLGLSTEQALRLMAQSSSASIIDSNGPTSAVAYPVPTPYVPAVEIPGGPPLKSIPVLTETDGGFWRGLAGDRRSVFETPAPLSEKIGAGVRAVGEFIADPLIELGNQYRDVYSAASGATGGWRSTFAQQVSDGSYGGAALTELGMAAGAAPMAGAALKGLAWAAPAAGPMIDAYAARTGMVLNAAPESVYSSTASQLRNTPGIATASGELVPASGRWLDPSIPTPIPAQVSDALVGRTFNSFDGLRSAIWEQIGNSQDLNSGFSRANLAQLRAGNAPFAPGEYLADTGAFGERFNIHHVDPISSGGRVYDLSNLRIVSPKVHYDIHYGFELK</sequence>
<dbReference type="InterPro" id="IPR003060">
    <property type="entry name" value="Pyocin_killer"/>
</dbReference>
<evidence type="ECO:0000256" key="7">
    <source>
        <dbReference type="ARBA" id="ARBA00023048"/>
    </source>
</evidence>
<dbReference type="GO" id="GO:0004519">
    <property type="term" value="F:endonuclease activity"/>
    <property type="evidence" value="ECO:0007669"/>
    <property type="project" value="UniProtKB-KW"/>
</dbReference>
<organism evidence="9 10">
    <name type="scientific">Burkholderia cepacia</name>
    <name type="common">Pseudomonas cepacia</name>
    <dbReference type="NCBI Taxonomy" id="292"/>
    <lineage>
        <taxon>Bacteria</taxon>
        <taxon>Pseudomonadati</taxon>
        <taxon>Pseudomonadota</taxon>
        <taxon>Betaproteobacteria</taxon>
        <taxon>Burkholderiales</taxon>
        <taxon>Burkholderiaceae</taxon>
        <taxon>Burkholderia</taxon>
        <taxon>Burkholderia cepacia complex</taxon>
    </lineage>
</organism>
<dbReference type="Gene3D" id="3.90.540.10">
    <property type="entry name" value="Colicin/pyocin, DNase domain"/>
    <property type="match status" value="1"/>
</dbReference>
<dbReference type="GO" id="GO:0016787">
    <property type="term" value="F:hydrolase activity"/>
    <property type="evidence" value="ECO:0007669"/>
    <property type="project" value="UniProtKB-KW"/>
</dbReference>
<keyword evidence="4" id="KW-0255">Endonuclease</keyword>
<evidence type="ECO:0000259" key="8">
    <source>
        <dbReference type="SMART" id="SM00507"/>
    </source>
</evidence>
<dbReference type="GO" id="GO:0019835">
    <property type="term" value="P:cytolysis"/>
    <property type="evidence" value="ECO:0007669"/>
    <property type="project" value="InterPro"/>
</dbReference>
<comment type="similarity">
    <text evidence="1">Belongs to the colicin/pyosin nuclease family.</text>
</comment>
<keyword evidence="7" id="KW-0078">Bacteriocin</keyword>
<dbReference type="GO" id="GO:0042742">
    <property type="term" value="P:defense response to bacterium"/>
    <property type="evidence" value="ECO:0007669"/>
    <property type="project" value="UniProtKB-KW"/>
</dbReference>
<dbReference type="GO" id="GO:0005102">
    <property type="term" value="F:signaling receptor binding"/>
    <property type="evidence" value="ECO:0007669"/>
    <property type="project" value="InterPro"/>
</dbReference>
<keyword evidence="3" id="KW-0540">Nuclease</keyword>
<dbReference type="InterPro" id="IPR037146">
    <property type="entry name" value="Colicin/pyocin_DNase_dom_sf"/>
</dbReference>
<dbReference type="Proteomes" id="UP000029575">
    <property type="component" value="Unassembled WGS sequence"/>
</dbReference>